<evidence type="ECO:0000313" key="2">
    <source>
        <dbReference type="Proteomes" id="UP000053989"/>
    </source>
</evidence>
<accession>A0A0C2ZPQ6</accession>
<dbReference type="EMBL" id="KN822034">
    <property type="protein sequence ID" value="KIM63538.1"/>
    <property type="molecule type" value="Genomic_DNA"/>
</dbReference>
<sequence>ALEQDSELGAHTNILHFSFDHSSSPLLTFMTCDKNVWWNANIRPYRNNIPFLCPTCTSVQPWGKITKTDGTWTIQCSNSACGLNTDKSQFKPRAEISVEKPANLTFMTPTNKRTNGWI</sequence>
<gene>
    <name evidence="1" type="ORF">SCLCIDRAFT_117275</name>
</gene>
<keyword evidence="2" id="KW-1185">Reference proteome</keyword>
<reference evidence="1 2" key="1">
    <citation type="submission" date="2014-04" db="EMBL/GenBank/DDBJ databases">
        <authorList>
            <consortium name="DOE Joint Genome Institute"/>
            <person name="Kuo A."/>
            <person name="Kohler A."/>
            <person name="Nagy L.G."/>
            <person name="Floudas D."/>
            <person name="Copeland A."/>
            <person name="Barry K.W."/>
            <person name="Cichocki N."/>
            <person name="Veneault-Fourrey C."/>
            <person name="LaButti K."/>
            <person name="Lindquist E.A."/>
            <person name="Lipzen A."/>
            <person name="Lundell T."/>
            <person name="Morin E."/>
            <person name="Murat C."/>
            <person name="Sun H."/>
            <person name="Tunlid A."/>
            <person name="Henrissat B."/>
            <person name="Grigoriev I.V."/>
            <person name="Hibbett D.S."/>
            <person name="Martin F."/>
            <person name="Nordberg H.P."/>
            <person name="Cantor M.N."/>
            <person name="Hua S.X."/>
        </authorList>
    </citation>
    <scope>NUCLEOTIDE SEQUENCE [LARGE SCALE GENOMIC DNA]</scope>
    <source>
        <strain evidence="1 2">Foug A</strain>
    </source>
</reference>
<dbReference type="OrthoDB" id="2691791at2759"/>
<proteinExistence type="predicted"/>
<evidence type="ECO:0000313" key="1">
    <source>
        <dbReference type="EMBL" id="KIM63538.1"/>
    </source>
</evidence>
<name>A0A0C2ZPQ6_9AGAM</name>
<protein>
    <submittedName>
        <fullName evidence="1">Uncharacterized protein</fullName>
    </submittedName>
</protein>
<feature type="non-terminal residue" evidence="1">
    <location>
        <position position="1"/>
    </location>
</feature>
<dbReference type="InParanoid" id="A0A0C2ZPQ6"/>
<reference evidence="2" key="2">
    <citation type="submission" date="2015-01" db="EMBL/GenBank/DDBJ databases">
        <title>Evolutionary Origins and Diversification of the Mycorrhizal Mutualists.</title>
        <authorList>
            <consortium name="DOE Joint Genome Institute"/>
            <consortium name="Mycorrhizal Genomics Consortium"/>
            <person name="Kohler A."/>
            <person name="Kuo A."/>
            <person name="Nagy L.G."/>
            <person name="Floudas D."/>
            <person name="Copeland A."/>
            <person name="Barry K.W."/>
            <person name="Cichocki N."/>
            <person name="Veneault-Fourrey C."/>
            <person name="LaButti K."/>
            <person name="Lindquist E.A."/>
            <person name="Lipzen A."/>
            <person name="Lundell T."/>
            <person name="Morin E."/>
            <person name="Murat C."/>
            <person name="Riley R."/>
            <person name="Ohm R."/>
            <person name="Sun H."/>
            <person name="Tunlid A."/>
            <person name="Henrissat B."/>
            <person name="Grigoriev I.V."/>
            <person name="Hibbett D.S."/>
            <person name="Martin F."/>
        </authorList>
    </citation>
    <scope>NUCLEOTIDE SEQUENCE [LARGE SCALE GENOMIC DNA]</scope>
    <source>
        <strain evidence="2">Foug A</strain>
    </source>
</reference>
<organism evidence="1 2">
    <name type="scientific">Scleroderma citrinum Foug A</name>
    <dbReference type="NCBI Taxonomy" id="1036808"/>
    <lineage>
        <taxon>Eukaryota</taxon>
        <taxon>Fungi</taxon>
        <taxon>Dikarya</taxon>
        <taxon>Basidiomycota</taxon>
        <taxon>Agaricomycotina</taxon>
        <taxon>Agaricomycetes</taxon>
        <taxon>Agaricomycetidae</taxon>
        <taxon>Boletales</taxon>
        <taxon>Sclerodermatineae</taxon>
        <taxon>Sclerodermataceae</taxon>
        <taxon>Scleroderma</taxon>
    </lineage>
</organism>
<dbReference type="AlphaFoldDB" id="A0A0C2ZPQ6"/>
<dbReference type="Proteomes" id="UP000053989">
    <property type="component" value="Unassembled WGS sequence"/>
</dbReference>
<dbReference type="HOGENOM" id="CLU_117787_1_0_1"/>